<proteinExistence type="predicted"/>
<evidence type="ECO:0008006" key="4">
    <source>
        <dbReference type="Google" id="ProtNLM"/>
    </source>
</evidence>
<gene>
    <name evidence="2" type="ORF">AXF15_12245</name>
</gene>
<feature type="transmembrane region" description="Helical" evidence="1">
    <location>
        <begin position="7"/>
        <end position="25"/>
    </location>
</feature>
<dbReference type="OrthoDB" id="5470527at2"/>
<keyword evidence="1" id="KW-0472">Membrane</keyword>
<keyword evidence="1" id="KW-0812">Transmembrane</keyword>
<keyword evidence="3" id="KW-1185">Reference proteome</keyword>
<feature type="transmembrane region" description="Helical" evidence="1">
    <location>
        <begin position="54"/>
        <end position="74"/>
    </location>
</feature>
<dbReference type="STRING" id="888061.AXF15_12245"/>
<dbReference type="RefSeq" id="WP_066608027.1">
    <property type="nucleotide sequence ID" value="NZ_CP014230.1"/>
</dbReference>
<reference evidence="3" key="1">
    <citation type="submission" date="2016-02" db="EMBL/GenBank/DDBJ databases">
        <authorList>
            <person name="Holder M.E."/>
            <person name="Ajami N.J."/>
            <person name="Petrosino J.F."/>
        </authorList>
    </citation>
    <scope>NUCLEOTIDE SEQUENCE [LARGE SCALE GENOMIC DNA]</scope>
    <source>
        <strain evidence="3">DSM 12838</strain>
    </source>
</reference>
<evidence type="ECO:0000256" key="1">
    <source>
        <dbReference type="SAM" id="Phobius"/>
    </source>
</evidence>
<organism evidence="2 3">
    <name type="scientific">Desulfomicrobium orale DSM 12838</name>
    <dbReference type="NCBI Taxonomy" id="888061"/>
    <lineage>
        <taxon>Bacteria</taxon>
        <taxon>Pseudomonadati</taxon>
        <taxon>Thermodesulfobacteriota</taxon>
        <taxon>Desulfovibrionia</taxon>
        <taxon>Desulfovibrionales</taxon>
        <taxon>Desulfomicrobiaceae</taxon>
        <taxon>Desulfomicrobium</taxon>
    </lineage>
</organism>
<dbReference type="EMBL" id="CP014230">
    <property type="protein sequence ID" value="AMD93794.1"/>
    <property type="molecule type" value="Genomic_DNA"/>
</dbReference>
<evidence type="ECO:0000313" key="3">
    <source>
        <dbReference type="Proteomes" id="UP000063964"/>
    </source>
</evidence>
<accession>A0A0X8JRQ7</accession>
<dbReference type="AlphaFoldDB" id="A0A0X8JRQ7"/>
<dbReference type="KEGG" id="doa:AXF15_12245"/>
<protein>
    <recommendedName>
        <fullName evidence="4">Cobalt transporter</fullName>
    </recommendedName>
</protein>
<sequence length="199" mass="23069">MVKIPAILVLLGAYFGLFVFGLWYAHVPVQAGLLLLFLLLDTLRHGLRAIPRTLRIVGPFVLCLLCFGGIFQWLELMGRTDWLHDSLVKCLVFPNSFLAVKLALDSITFRDLLALPLSSNSRRTVIVAKAVMGKSAPVLERYRYFMSLSPHFRHRRMEKFLRICAVMVAAYISIYRQTEQTRILYNHRRRHLRAIRKQK</sequence>
<dbReference type="Proteomes" id="UP000063964">
    <property type="component" value="Chromosome"/>
</dbReference>
<keyword evidence="1" id="KW-1133">Transmembrane helix</keyword>
<name>A0A0X8JRQ7_9BACT</name>
<evidence type="ECO:0000313" key="2">
    <source>
        <dbReference type="EMBL" id="AMD93794.1"/>
    </source>
</evidence>